<name>X1H1B4_9ZZZZ</name>
<evidence type="ECO:0000313" key="1">
    <source>
        <dbReference type="EMBL" id="GAH47649.1"/>
    </source>
</evidence>
<gene>
    <name evidence="1" type="ORF">S03H2_39092</name>
</gene>
<proteinExistence type="predicted"/>
<dbReference type="AlphaFoldDB" id="X1H1B4"/>
<feature type="non-terminal residue" evidence="1">
    <location>
        <position position="1"/>
    </location>
</feature>
<comment type="caution">
    <text evidence="1">The sequence shown here is derived from an EMBL/GenBank/DDBJ whole genome shotgun (WGS) entry which is preliminary data.</text>
</comment>
<sequence length="78" mass="8924">KMDTEQAEIFATVFAAWNDLLLQCRPATDTDVIREVRENWHESKVRFKAHRLGKAIEWMRTHSFVPRGLGPATSPTTG</sequence>
<accession>X1H1B4</accession>
<protein>
    <submittedName>
        <fullName evidence="1">Uncharacterized protein</fullName>
    </submittedName>
</protein>
<organism evidence="1">
    <name type="scientific">marine sediment metagenome</name>
    <dbReference type="NCBI Taxonomy" id="412755"/>
    <lineage>
        <taxon>unclassified sequences</taxon>
        <taxon>metagenomes</taxon>
        <taxon>ecological metagenomes</taxon>
    </lineage>
</organism>
<dbReference type="EMBL" id="BARU01024140">
    <property type="protein sequence ID" value="GAH47649.1"/>
    <property type="molecule type" value="Genomic_DNA"/>
</dbReference>
<reference evidence="1" key="1">
    <citation type="journal article" date="2014" name="Front. Microbiol.">
        <title>High frequency of phylogenetically diverse reductive dehalogenase-homologous genes in deep subseafloor sedimentary metagenomes.</title>
        <authorList>
            <person name="Kawai M."/>
            <person name="Futagami T."/>
            <person name="Toyoda A."/>
            <person name="Takaki Y."/>
            <person name="Nishi S."/>
            <person name="Hori S."/>
            <person name="Arai W."/>
            <person name="Tsubouchi T."/>
            <person name="Morono Y."/>
            <person name="Uchiyama I."/>
            <person name="Ito T."/>
            <person name="Fujiyama A."/>
            <person name="Inagaki F."/>
            <person name="Takami H."/>
        </authorList>
    </citation>
    <scope>NUCLEOTIDE SEQUENCE</scope>
    <source>
        <strain evidence="1">Expedition CK06-06</strain>
    </source>
</reference>